<evidence type="ECO:0008006" key="5">
    <source>
        <dbReference type="Google" id="ProtNLM"/>
    </source>
</evidence>
<keyword evidence="2" id="KW-0472">Membrane</keyword>
<evidence type="ECO:0000256" key="2">
    <source>
        <dbReference type="SAM" id="Phobius"/>
    </source>
</evidence>
<keyword evidence="2" id="KW-1133">Transmembrane helix</keyword>
<evidence type="ECO:0000313" key="3">
    <source>
        <dbReference type="EMBL" id="CAG9181776.1"/>
    </source>
</evidence>
<dbReference type="Proteomes" id="UP000706525">
    <property type="component" value="Unassembled WGS sequence"/>
</dbReference>
<feature type="transmembrane region" description="Helical" evidence="2">
    <location>
        <begin position="27"/>
        <end position="49"/>
    </location>
</feature>
<proteinExistence type="predicted"/>
<dbReference type="Gene3D" id="6.10.250.2540">
    <property type="match status" value="1"/>
</dbReference>
<keyword evidence="2" id="KW-0812">Transmembrane</keyword>
<name>A0ABM8XNE0_9BURK</name>
<dbReference type="SUPFAM" id="SSF57997">
    <property type="entry name" value="Tropomyosin"/>
    <property type="match status" value="1"/>
</dbReference>
<protein>
    <recommendedName>
        <fullName evidence="5">DUF2746 domain-containing protein</fullName>
    </recommendedName>
</protein>
<keyword evidence="1" id="KW-0175">Coiled coil</keyword>
<dbReference type="EMBL" id="CAJZAG010000010">
    <property type="protein sequence ID" value="CAG9181776.1"/>
    <property type="molecule type" value="Genomic_DNA"/>
</dbReference>
<accession>A0ABM8XNE0</accession>
<evidence type="ECO:0000313" key="4">
    <source>
        <dbReference type="Proteomes" id="UP000706525"/>
    </source>
</evidence>
<dbReference type="RefSeq" id="WP_223993097.1">
    <property type="nucleotide sequence ID" value="NZ_CAJZAG010000010.1"/>
</dbReference>
<gene>
    <name evidence="3" type="ORF">LMG32289_04924</name>
</gene>
<organism evidence="3 4">
    <name type="scientific">Cupriavidus pampae</name>
    <dbReference type="NCBI Taxonomy" id="659251"/>
    <lineage>
        <taxon>Bacteria</taxon>
        <taxon>Pseudomonadati</taxon>
        <taxon>Pseudomonadota</taxon>
        <taxon>Betaproteobacteria</taxon>
        <taxon>Burkholderiales</taxon>
        <taxon>Burkholderiaceae</taxon>
        <taxon>Cupriavidus</taxon>
    </lineage>
</organism>
<feature type="coiled-coil region" evidence="1">
    <location>
        <begin position="88"/>
        <end position="122"/>
    </location>
</feature>
<comment type="caution">
    <text evidence="3">The sequence shown here is derived from an EMBL/GenBank/DDBJ whole genome shotgun (WGS) entry which is preliminary data.</text>
</comment>
<sequence>MTRCGDGGRMRRIAIVKESEVVDIQHWSMLGGVAVATVSGVFYILNFVLTRMDKKVDLVIAVMNHGFDHVNKRFDLVDQRFEDVDKRFEQVDKRFEQVDKHLERLETRIDRLDVRMERVELQVRGIDTRLQRVELRIGEQPSVIAPPRHGC</sequence>
<keyword evidence="4" id="KW-1185">Reference proteome</keyword>
<evidence type="ECO:0000256" key="1">
    <source>
        <dbReference type="SAM" id="Coils"/>
    </source>
</evidence>
<reference evidence="3 4" key="1">
    <citation type="submission" date="2021-08" db="EMBL/GenBank/DDBJ databases">
        <authorList>
            <person name="Peeters C."/>
        </authorList>
    </citation>
    <scope>NUCLEOTIDE SEQUENCE [LARGE SCALE GENOMIC DNA]</scope>
    <source>
        <strain evidence="3 4">LMG 32289</strain>
    </source>
</reference>
<dbReference type="Gene3D" id="3.90.20.10">
    <property type="match status" value="1"/>
</dbReference>